<evidence type="ECO:0000313" key="1">
    <source>
        <dbReference type="EMBL" id="CAB4943088.1"/>
    </source>
</evidence>
<dbReference type="EMBL" id="CAFBMW010000016">
    <property type="protein sequence ID" value="CAB4943088.1"/>
    <property type="molecule type" value="Genomic_DNA"/>
</dbReference>
<organism evidence="1">
    <name type="scientific">freshwater metagenome</name>
    <dbReference type="NCBI Taxonomy" id="449393"/>
    <lineage>
        <taxon>unclassified sequences</taxon>
        <taxon>metagenomes</taxon>
        <taxon>ecological metagenomes</taxon>
    </lineage>
</organism>
<sequence>MTNRRGKALSMLRPAAELHGDVVTAYVDVSRTTENGAQEVETRIANLVRDAGASGADEATVREVADRLARPTGHGGEASRVVVARDGTVATDLVLGGGADDHHHVGPIAHLLPLGRALADAVSYVLVRVDHSGADITVSDTLGLDEREVVSEGDHDVLHKVPGGGWSHRRFQARAEDSWDRNADTVAGDLDTLVREVDPDLVLLTGDPRGIARVRESVAGHVSERLEVLEHGSRAEGASDERLDEEVAAAVRRCRARRIDDVLDRLGPADAPKAVGVAETLEALRRGEVETLVLLAGALEGREAYAGPEPLLLATDPGELRALGVEEPGRVVLEEAMFRAALGQDADLLPLHAPVGALPDGVGAVLRFSTRPDPTDNEGEDL</sequence>
<accession>A0A6J7JHP7</accession>
<dbReference type="InterPro" id="IPR042226">
    <property type="entry name" value="eFR1_2_sf"/>
</dbReference>
<dbReference type="SUPFAM" id="SSF53137">
    <property type="entry name" value="Translational machinery components"/>
    <property type="match status" value="1"/>
</dbReference>
<reference evidence="1" key="1">
    <citation type="submission" date="2020-05" db="EMBL/GenBank/DDBJ databases">
        <authorList>
            <person name="Chiriac C."/>
            <person name="Salcher M."/>
            <person name="Ghai R."/>
            <person name="Kavagutti S V."/>
        </authorList>
    </citation>
    <scope>NUCLEOTIDE SEQUENCE</scope>
</reference>
<gene>
    <name evidence="1" type="ORF">UFOPK3662_02048</name>
</gene>
<proteinExistence type="predicted"/>
<dbReference type="Gene3D" id="3.30.420.60">
    <property type="entry name" value="eRF1 domain 2"/>
    <property type="match status" value="1"/>
</dbReference>
<dbReference type="AlphaFoldDB" id="A0A6J7JHP7"/>
<name>A0A6J7JHP7_9ZZZZ</name>
<dbReference type="InterPro" id="IPR040701">
    <property type="entry name" value="Bact_RF_family2"/>
</dbReference>
<protein>
    <submittedName>
        <fullName evidence="1">Unannotated protein</fullName>
    </submittedName>
</protein>
<dbReference type="Pfam" id="PF18844">
    <property type="entry name" value="baeRF_family2"/>
    <property type="match status" value="1"/>
</dbReference>